<accession>A0A0H2RN53</accession>
<gene>
    <name evidence="1" type="ORF">SCHPADRAFT_890084</name>
</gene>
<reference evidence="1 2" key="1">
    <citation type="submission" date="2015-04" db="EMBL/GenBank/DDBJ databases">
        <title>Complete genome sequence of Schizopora paradoxa KUC8140, a cosmopolitan wood degrader in East Asia.</title>
        <authorList>
            <consortium name="DOE Joint Genome Institute"/>
            <person name="Min B."/>
            <person name="Park H."/>
            <person name="Jang Y."/>
            <person name="Kim J.-J."/>
            <person name="Kim K.H."/>
            <person name="Pangilinan J."/>
            <person name="Lipzen A."/>
            <person name="Riley R."/>
            <person name="Grigoriev I.V."/>
            <person name="Spatafora J.W."/>
            <person name="Choi I.-G."/>
        </authorList>
    </citation>
    <scope>NUCLEOTIDE SEQUENCE [LARGE SCALE GENOMIC DNA]</scope>
    <source>
        <strain evidence="1 2">KUC8140</strain>
    </source>
</reference>
<proteinExistence type="predicted"/>
<organism evidence="1 2">
    <name type="scientific">Schizopora paradoxa</name>
    <dbReference type="NCBI Taxonomy" id="27342"/>
    <lineage>
        <taxon>Eukaryota</taxon>
        <taxon>Fungi</taxon>
        <taxon>Dikarya</taxon>
        <taxon>Basidiomycota</taxon>
        <taxon>Agaricomycotina</taxon>
        <taxon>Agaricomycetes</taxon>
        <taxon>Hymenochaetales</taxon>
        <taxon>Schizoporaceae</taxon>
        <taxon>Schizopora</taxon>
    </lineage>
</organism>
<dbReference type="Proteomes" id="UP000053477">
    <property type="component" value="Unassembled WGS sequence"/>
</dbReference>
<sequence>MQFVDRLLPWRMRAVRANWELSIFSRVQFREYCQWMDSGSSMVFSKKLVSSVELLNGKIVWYGHTGRALYKHTIGRSWLVKFTDIVRRIGGNHQLVGDSSELEVHNIRATCDRSEKGTKYISMTKYWCTYLSEEPDIATSDAYGYRSHLQTVVGHHHRLPAFEVIATGQSFAV</sequence>
<name>A0A0H2RN53_9AGAM</name>
<dbReference type="InParanoid" id="A0A0H2RN53"/>
<protein>
    <submittedName>
        <fullName evidence="1">Uncharacterized protein</fullName>
    </submittedName>
</protein>
<evidence type="ECO:0000313" key="1">
    <source>
        <dbReference type="EMBL" id="KLO13314.1"/>
    </source>
</evidence>
<dbReference type="AlphaFoldDB" id="A0A0H2RN53"/>
<keyword evidence="2" id="KW-1185">Reference proteome</keyword>
<evidence type="ECO:0000313" key="2">
    <source>
        <dbReference type="Proteomes" id="UP000053477"/>
    </source>
</evidence>
<dbReference type="EMBL" id="KQ085961">
    <property type="protein sequence ID" value="KLO13314.1"/>
    <property type="molecule type" value="Genomic_DNA"/>
</dbReference>